<dbReference type="InterPro" id="IPR029052">
    <property type="entry name" value="Metallo-depent_PP-like"/>
</dbReference>
<dbReference type="Pfam" id="PF09587">
    <property type="entry name" value="PGA_cap"/>
    <property type="match status" value="1"/>
</dbReference>
<sequence>MKRIKYITVFFTILFTVLLTACGTTSKIIAEPAENQPTAQAPETEPQHKNHDKNTINLLFAGDIMAHSVNYYITTYSKIWRDVKYLIEEPDLAFANIEAPIDTTREASSYPNFNMTQKYVQAAVDAGFDVFSLCNNHSNDQYKNGILETIKTTKAITQDTLDQTGNQVYFSGLKDSPQASLTYNYFEANSWKILFLPITELLNRPDASDYINFIKPDDDSRKAFQKYVADLRAANPCDLFIISVHTSEPEYTRVITDKQNEFYMNLLDSGADVVWANHAHIIKDRKIVVNTQTGHDKLIMYANGNTISGQRTKPELTSKNPNGERDNTGDGLFYNVTFHKEKDGSIKIKKCEPQFITTYINTANEYVVKPLNQEFVDYLYDVPRTNWAKYIERRIKINKEATKDLIEWQ</sequence>
<accession>A0A1I3K397</accession>
<proteinExistence type="inferred from homology"/>
<dbReference type="Proteomes" id="UP000182737">
    <property type="component" value="Unassembled WGS sequence"/>
</dbReference>
<dbReference type="OrthoDB" id="9810906at2"/>
<gene>
    <name evidence="5" type="ORF">SAMN04487775_10444</name>
</gene>
<feature type="region of interest" description="Disordered" evidence="2">
    <location>
        <begin position="309"/>
        <end position="328"/>
    </location>
</feature>
<evidence type="ECO:0000313" key="6">
    <source>
        <dbReference type="Proteomes" id="UP000182737"/>
    </source>
</evidence>
<dbReference type="PROSITE" id="PS51257">
    <property type="entry name" value="PROKAR_LIPOPROTEIN"/>
    <property type="match status" value="1"/>
</dbReference>
<dbReference type="AlphaFoldDB" id="A0A1I3K397"/>
<dbReference type="InterPro" id="IPR052169">
    <property type="entry name" value="CW_Biosynth-Accessory"/>
</dbReference>
<feature type="chain" id="PRO_5010184053" evidence="3">
    <location>
        <begin position="22"/>
        <end position="409"/>
    </location>
</feature>
<feature type="signal peptide" evidence="3">
    <location>
        <begin position="1"/>
        <end position="21"/>
    </location>
</feature>
<comment type="similarity">
    <text evidence="1">Belongs to the CapA family.</text>
</comment>
<feature type="domain" description="Capsule synthesis protein CapA" evidence="4">
    <location>
        <begin position="57"/>
        <end position="310"/>
    </location>
</feature>
<organism evidence="5 6">
    <name type="scientific">Treponema bryantii</name>
    <dbReference type="NCBI Taxonomy" id="163"/>
    <lineage>
        <taxon>Bacteria</taxon>
        <taxon>Pseudomonadati</taxon>
        <taxon>Spirochaetota</taxon>
        <taxon>Spirochaetia</taxon>
        <taxon>Spirochaetales</taxon>
        <taxon>Treponemataceae</taxon>
        <taxon>Treponema</taxon>
    </lineage>
</organism>
<evidence type="ECO:0000313" key="5">
    <source>
        <dbReference type="EMBL" id="SFI66896.1"/>
    </source>
</evidence>
<name>A0A1I3K397_9SPIR</name>
<dbReference type="Gene3D" id="3.60.21.10">
    <property type="match status" value="1"/>
</dbReference>
<evidence type="ECO:0000256" key="3">
    <source>
        <dbReference type="SAM" id="SignalP"/>
    </source>
</evidence>
<keyword evidence="3" id="KW-0732">Signal</keyword>
<dbReference type="PANTHER" id="PTHR33393:SF12">
    <property type="entry name" value="CAPSULE BIOSYNTHESIS PROTEIN CAPA"/>
    <property type="match status" value="1"/>
</dbReference>
<dbReference type="RefSeq" id="WP_074931160.1">
    <property type="nucleotide sequence ID" value="NZ_FORI01000004.1"/>
</dbReference>
<evidence type="ECO:0000259" key="4">
    <source>
        <dbReference type="SMART" id="SM00854"/>
    </source>
</evidence>
<protein>
    <submittedName>
        <fullName evidence="5">Poly-gamma-glutamate synthesis protein (Capsule biosynthesis protein)</fullName>
    </submittedName>
</protein>
<reference evidence="6" key="1">
    <citation type="submission" date="2016-10" db="EMBL/GenBank/DDBJ databases">
        <authorList>
            <person name="Varghese N."/>
            <person name="Submissions S."/>
        </authorList>
    </citation>
    <scope>NUCLEOTIDE SEQUENCE [LARGE SCALE GENOMIC DNA]</scope>
    <source>
        <strain evidence="6">XBD1002</strain>
    </source>
</reference>
<dbReference type="EMBL" id="FORI01000004">
    <property type="protein sequence ID" value="SFI66896.1"/>
    <property type="molecule type" value="Genomic_DNA"/>
</dbReference>
<feature type="compositionally biased region" description="Basic and acidic residues" evidence="2">
    <location>
        <begin position="312"/>
        <end position="328"/>
    </location>
</feature>
<dbReference type="SUPFAM" id="SSF56300">
    <property type="entry name" value="Metallo-dependent phosphatases"/>
    <property type="match status" value="1"/>
</dbReference>
<keyword evidence="6" id="KW-1185">Reference proteome</keyword>
<dbReference type="PANTHER" id="PTHR33393">
    <property type="entry name" value="POLYGLUTAMINE SYNTHESIS ACCESSORY PROTEIN RV0574C-RELATED"/>
    <property type="match status" value="1"/>
</dbReference>
<evidence type="ECO:0000256" key="2">
    <source>
        <dbReference type="SAM" id="MobiDB-lite"/>
    </source>
</evidence>
<dbReference type="InterPro" id="IPR019079">
    <property type="entry name" value="Capsule_synth_CapA"/>
</dbReference>
<dbReference type="SMART" id="SM00854">
    <property type="entry name" value="PGA_cap"/>
    <property type="match status" value="1"/>
</dbReference>
<evidence type="ECO:0000256" key="1">
    <source>
        <dbReference type="ARBA" id="ARBA00005662"/>
    </source>
</evidence>